<evidence type="ECO:0000256" key="4">
    <source>
        <dbReference type="ARBA" id="ARBA00022729"/>
    </source>
</evidence>
<feature type="domain" description="Ig-like" evidence="13">
    <location>
        <begin position="562"/>
        <end position="659"/>
    </location>
</feature>
<evidence type="ECO:0000256" key="10">
    <source>
        <dbReference type="ARBA" id="ARBA00023180"/>
    </source>
</evidence>
<evidence type="ECO:0000256" key="8">
    <source>
        <dbReference type="ARBA" id="ARBA00023136"/>
    </source>
</evidence>
<keyword evidence="5" id="KW-0677">Repeat</keyword>
<dbReference type="SMART" id="SM00409">
    <property type="entry name" value="IG"/>
    <property type="match status" value="3"/>
</dbReference>
<organism evidence="14 15">
    <name type="scientific">Etheostoma spectabile</name>
    <name type="common">orangethroat darter</name>
    <dbReference type="NCBI Taxonomy" id="54343"/>
    <lineage>
        <taxon>Eukaryota</taxon>
        <taxon>Metazoa</taxon>
        <taxon>Chordata</taxon>
        <taxon>Craniata</taxon>
        <taxon>Vertebrata</taxon>
        <taxon>Euteleostomi</taxon>
        <taxon>Actinopterygii</taxon>
        <taxon>Neopterygii</taxon>
        <taxon>Teleostei</taxon>
        <taxon>Neoteleostei</taxon>
        <taxon>Acanthomorphata</taxon>
        <taxon>Eupercaria</taxon>
        <taxon>Perciformes</taxon>
        <taxon>Percoidei</taxon>
        <taxon>Percidae</taxon>
        <taxon>Etheostomatinae</taxon>
        <taxon>Etheostoma</taxon>
    </lineage>
</organism>
<dbReference type="PROSITE" id="PS50835">
    <property type="entry name" value="IG_LIKE"/>
    <property type="match status" value="4"/>
</dbReference>
<evidence type="ECO:0000256" key="2">
    <source>
        <dbReference type="ARBA" id="ARBA00007810"/>
    </source>
</evidence>
<evidence type="ECO:0000313" key="14">
    <source>
        <dbReference type="EMBL" id="KAA8594164.1"/>
    </source>
</evidence>
<keyword evidence="8 11" id="KW-0472">Membrane</keyword>
<dbReference type="SUPFAM" id="SSF48726">
    <property type="entry name" value="Immunoglobulin"/>
    <property type="match status" value="4"/>
</dbReference>
<dbReference type="InterPro" id="IPR013783">
    <property type="entry name" value="Ig-like_fold"/>
</dbReference>
<comment type="similarity">
    <text evidence="2">Belongs to the nectin family.</text>
</comment>
<keyword evidence="10" id="KW-0325">Glycoprotein</keyword>
<evidence type="ECO:0000256" key="7">
    <source>
        <dbReference type="ARBA" id="ARBA00022989"/>
    </source>
</evidence>
<dbReference type="InterPro" id="IPR007110">
    <property type="entry name" value="Ig-like_dom"/>
</dbReference>
<dbReference type="Pfam" id="PF07686">
    <property type="entry name" value="V-set"/>
    <property type="match status" value="1"/>
</dbReference>
<accession>A0A5J5DLD7</accession>
<dbReference type="Pfam" id="PF08205">
    <property type="entry name" value="C2-set_2"/>
    <property type="match status" value="3"/>
</dbReference>
<dbReference type="GO" id="GO:0016020">
    <property type="term" value="C:membrane"/>
    <property type="evidence" value="ECO:0007669"/>
    <property type="project" value="UniProtKB-SubCell"/>
</dbReference>
<feature type="signal peptide" evidence="12">
    <location>
        <begin position="1"/>
        <end position="18"/>
    </location>
</feature>
<comment type="caution">
    <text evidence="14">The sequence shown here is derived from an EMBL/GenBank/DDBJ whole genome shotgun (WGS) entry which is preliminary data.</text>
</comment>
<dbReference type="AlphaFoldDB" id="A0A5J5DLD7"/>
<evidence type="ECO:0000256" key="6">
    <source>
        <dbReference type="ARBA" id="ARBA00022889"/>
    </source>
</evidence>
<evidence type="ECO:0000256" key="9">
    <source>
        <dbReference type="ARBA" id="ARBA00023157"/>
    </source>
</evidence>
<keyword evidence="4 12" id="KW-0732">Signal</keyword>
<comment type="subcellular location">
    <subcellularLocation>
        <location evidence="1">Membrane</location>
        <topology evidence="1">Single-pass membrane protein</topology>
    </subcellularLocation>
</comment>
<proteinExistence type="inferred from homology"/>
<evidence type="ECO:0000259" key="13">
    <source>
        <dbReference type="PROSITE" id="PS50835"/>
    </source>
</evidence>
<feature type="domain" description="Ig-like" evidence="13">
    <location>
        <begin position="132"/>
        <end position="225"/>
    </location>
</feature>
<evidence type="ECO:0000256" key="1">
    <source>
        <dbReference type="ARBA" id="ARBA00004167"/>
    </source>
</evidence>
<dbReference type="InterPro" id="IPR051427">
    <property type="entry name" value="Nectin/Nectin-like"/>
</dbReference>
<keyword evidence="9" id="KW-1015">Disulfide bond</keyword>
<keyword evidence="7 11" id="KW-1133">Transmembrane helix</keyword>
<protein>
    <recommendedName>
        <fullName evidence="13">Ig-like domain-containing protein</fullName>
    </recommendedName>
</protein>
<reference evidence="14 15" key="1">
    <citation type="submission" date="2019-08" db="EMBL/GenBank/DDBJ databases">
        <title>A chromosome-level genome assembly, high-density linkage maps, and genome scans reveal the genomic architecture of hybrid incompatibilities underlying speciation via character displacement in darters (Percidae: Etheostominae).</title>
        <authorList>
            <person name="Moran R.L."/>
            <person name="Catchen J.M."/>
            <person name="Fuller R.C."/>
        </authorList>
    </citation>
    <scope>NUCLEOTIDE SEQUENCE [LARGE SCALE GENOMIC DNA]</scope>
    <source>
        <strain evidence="14">EspeVRDwgs_2016</strain>
        <tissue evidence="14">Muscle</tissue>
    </source>
</reference>
<dbReference type="InterPro" id="IPR013162">
    <property type="entry name" value="CD80_C2-set"/>
</dbReference>
<dbReference type="GO" id="GO:0005912">
    <property type="term" value="C:adherens junction"/>
    <property type="evidence" value="ECO:0007669"/>
    <property type="project" value="TreeGrafter"/>
</dbReference>
<name>A0A5J5DLD7_9PERO</name>
<evidence type="ECO:0000256" key="11">
    <source>
        <dbReference type="SAM" id="Phobius"/>
    </source>
</evidence>
<keyword evidence="6" id="KW-0130">Cell adhesion</keyword>
<evidence type="ECO:0000256" key="5">
    <source>
        <dbReference type="ARBA" id="ARBA00022737"/>
    </source>
</evidence>
<dbReference type="Proteomes" id="UP000327493">
    <property type="component" value="Chromosome 3"/>
</dbReference>
<dbReference type="PANTHER" id="PTHR23277:SF107">
    <property type="entry name" value="HEMICENTIN-1"/>
    <property type="match status" value="1"/>
</dbReference>
<feature type="chain" id="PRO_5023818039" description="Ig-like domain-containing protein" evidence="12">
    <location>
        <begin position="19"/>
        <end position="950"/>
    </location>
</feature>
<dbReference type="GO" id="GO:0007157">
    <property type="term" value="P:heterophilic cell-cell adhesion via plasma membrane cell adhesion molecules"/>
    <property type="evidence" value="ECO:0007669"/>
    <property type="project" value="TreeGrafter"/>
</dbReference>
<sequence length="950" mass="104588">MGCSGLLVLGFLLNVAHCLEILDRDPNLEIPHNLTAVLGEDAYLSCRYLGEHEILSAQWKRQINSMKSKRLAGFTDGKPFGRNDFSNPASPTNLTVKINVSSVEVEGQYICEFKTEEDDISDSLFLTVVARPDVQILVNAETINGSHYQSVSCSAVGGRPVPQISWLVEGRPPSDYFYTVNVSETAHSNGTSTLSSILRFPTHLQEEDSVICLVQHPTLPNPKLTTARVETYTGPDICSQLQPGQQMGQVISLSQHSPNPKQKPLMASRPNVTIKAEMVQRGGSDFWVVSCISSGGRPDADISLALNTDEELQREYSTDTDTQTSSVLLPATVYEGRNVTCVFGHPKFTHKVSRVMTLPSFYLSGKLGSNRDDFQDPESLELQEGQSDTVISLQVTGNVPHYSVTCKKDDGPLPEGVELVGNSSLTVEGPVERQHAGLYECVFSYHQLNATLKFNVTVKPHLTQPVAPTVRVDLQTEDGYRVIECSAADAVPAANMSWLLPEGVSGVSWFNFTSHNGSHSVKGVLLLPACTPWELTAVCVINHPAFEEPENRSMTLPLCARPHIAINSSTEWKDGEEYTKVDCSVDSVAPAATITWHAGNGDNSISSVHVSLSEMEVQADGLVRARSSAHFLSSLYSGQNVTCRVEHPSLEAPEKRAIHILVHKAPVLSVSLARQEDSQLWLAVCDCRGEGVGTNLAWVLPENAKGQTSLHSTYEGRVIKARLTYQFPLAYHEGQDLTCVYHFEHGATEKKTIHIPRYYISSVRVLNHTTPLQSRYSGETIVHRLALQENHHNQRVLLRVEGNVPEYNIDCRRSDGSFVQMDGVAMVFQSALTEQEEGLYICQASFYHHTATVRIQVEVASEDKHIALATMICVSSALAILVILAVTLWVCCKRNGRTQYKKQESISALTSLMQEPGSPEVKKPVVTENDKKEEAQLISYSIVIDIKSTV</sequence>
<dbReference type="PANTHER" id="PTHR23277">
    <property type="entry name" value="NECTIN-RELATED"/>
    <property type="match status" value="1"/>
</dbReference>
<keyword evidence="3 11" id="KW-0812">Transmembrane</keyword>
<dbReference type="CDD" id="cd00096">
    <property type="entry name" value="Ig"/>
    <property type="match status" value="1"/>
</dbReference>
<evidence type="ECO:0000256" key="12">
    <source>
        <dbReference type="SAM" id="SignalP"/>
    </source>
</evidence>
<keyword evidence="15" id="KW-1185">Reference proteome</keyword>
<evidence type="ECO:0000313" key="15">
    <source>
        <dbReference type="Proteomes" id="UP000327493"/>
    </source>
</evidence>
<dbReference type="InterPro" id="IPR013106">
    <property type="entry name" value="Ig_V-set"/>
</dbReference>
<gene>
    <name evidence="14" type="ORF">FQN60_004998</name>
</gene>
<dbReference type="Gene3D" id="2.60.40.10">
    <property type="entry name" value="Immunoglobulins"/>
    <property type="match status" value="6"/>
</dbReference>
<feature type="transmembrane region" description="Helical" evidence="11">
    <location>
        <begin position="866"/>
        <end position="892"/>
    </location>
</feature>
<feature type="domain" description="Ig-like" evidence="13">
    <location>
        <begin position="26"/>
        <end position="121"/>
    </location>
</feature>
<dbReference type="InterPro" id="IPR036179">
    <property type="entry name" value="Ig-like_dom_sf"/>
</dbReference>
<evidence type="ECO:0000256" key="3">
    <source>
        <dbReference type="ARBA" id="ARBA00022692"/>
    </source>
</evidence>
<dbReference type="EMBL" id="VOFY01000003">
    <property type="protein sequence ID" value="KAA8594164.1"/>
    <property type="molecule type" value="Genomic_DNA"/>
</dbReference>
<feature type="domain" description="Ig-like" evidence="13">
    <location>
        <begin position="359"/>
        <end position="457"/>
    </location>
</feature>
<dbReference type="InterPro" id="IPR003599">
    <property type="entry name" value="Ig_sub"/>
</dbReference>
<dbReference type="GO" id="GO:0007156">
    <property type="term" value="P:homophilic cell adhesion via plasma membrane adhesion molecules"/>
    <property type="evidence" value="ECO:0007669"/>
    <property type="project" value="TreeGrafter"/>
</dbReference>